<evidence type="ECO:0000259" key="1">
    <source>
        <dbReference type="Pfam" id="PF04841"/>
    </source>
</evidence>
<keyword evidence="3" id="KW-1185">Reference proteome</keyword>
<dbReference type="PANTHER" id="PTHR12811">
    <property type="entry name" value="VACUOLAR PROTEIN SORTING VPS16"/>
    <property type="match status" value="1"/>
</dbReference>
<protein>
    <submittedName>
        <fullName evidence="2">SPOSA6832_00505-mRNA-1:cds</fullName>
    </submittedName>
</protein>
<dbReference type="GO" id="GO:0016197">
    <property type="term" value="P:endosomal transport"/>
    <property type="evidence" value="ECO:0007669"/>
    <property type="project" value="TreeGrafter"/>
</dbReference>
<dbReference type="OrthoDB" id="1792at2759"/>
<organism evidence="2 3">
    <name type="scientific">Sporidiobolus salmonicolor</name>
    <name type="common">Yeast-like fungus</name>
    <name type="synonym">Sporobolomyces salmonicolor</name>
    <dbReference type="NCBI Taxonomy" id="5005"/>
    <lineage>
        <taxon>Eukaryota</taxon>
        <taxon>Fungi</taxon>
        <taxon>Dikarya</taxon>
        <taxon>Basidiomycota</taxon>
        <taxon>Pucciniomycotina</taxon>
        <taxon>Microbotryomycetes</taxon>
        <taxon>Sporidiobolales</taxon>
        <taxon>Sporidiobolaceae</taxon>
        <taxon>Sporobolomyces</taxon>
    </lineage>
</organism>
<dbReference type="GO" id="GO:0006886">
    <property type="term" value="P:intracellular protein transport"/>
    <property type="evidence" value="ECO:0007669"/>
    <property type="project" value="InterPro"/>
</dbReference>
<dbReference type="AlphaFoldDB" id="A0A0D6EHF6"/>
<proteinExistence type="predicted"/>
<dbReference type="EMBL" id="CENE01000002">
    <property type="protein sequence ID" value="CEQ39020.1"/>
    <property type="molecule type" value="Genomic_DNA"/>
</dbReference>
<accession>A0A0D6EHF6</accession>
<sequence>MVGVLAPAPLSSSWEPLGETYYRRIELYDLADTPLSQLDLDDHIVAAARWGGPVAIMRDERKPVPLAKLPVGQPNIHVYSSAGAVVQTISWDSPSKILSLGWTASEALVVLTQDGTYRLYTLATGPLPPAYTQHSLGSDAADTGIVDARIWEDGMVVLLANLAFVEVKGWGKGVELEGGAGAEEGTMSRGTGRTTLMASAGIQELPECWSVIPPEVSSTRGTEVLIGTGGTVLRLDEIEVQDQHIDRGRFLSITPSPNGRFLALLTKPSLGGSSQLWVTSSDFSRSLSESDLSGEGQQGPPKQVAWCGSNSVVVAWERTVVMVGPFGETLKWVSES</sequence>
<evidence type="ECO:0000313" key="3">
    <source>
        <dbReference type="Proteomes" id="UP000243876"/>
    </source>
</evidence>
<dbReference type="GO" id="GO:0042144">
    <property type="term" value="P:vacuole fusion, non-autophagic"/>
    <property type="evidence" value="ECO:0007669"/>
    <property type="project" value="TreeGrafter"/>
</dbReference>
<dbReference type="InterPro" id="IPR016534">
    <property type="entry name" value="VPS16"/>
</dbReference>
<dbReference type="GO" id="GO:0030897">
    <property type="term" value="C:HOPS complex"/>
    <property type="evidence" value="ECO:0007669"/>
    <property type="project" value="TreeGrafter"/>
</dbReference>
<dbReference type="InterPro" id="IPR006926">
    <property type="entry name" value="Vps16_N"/>
</dbReference>
<dbReference type="PANTHER" id="PTHR12811:SF0">
    <property type="entry name" value="VACUOLAR PROTEIN SORTING-ASSOCIATED PROTEIN 16 HOMOLOG"/>
    <property type="match status" value="1"/>
</dbReference>
<dbReference type="SUPFAM" id="SSF82171">
    <property type="entry name" value="DPP6 N-terminal domain-like"/>
    <property type="match status" value="1"/>
</dbReference>
<dbReference type="Pfam" id="PF04841">
    <property type="entry name" value="Vps16_N"/>
    <property type="match status" value="1"/>
</dbReference>
<gene>
    <name evidence="2" type="primary">SPOSA6832_00505</name>
</gene>
<feature type="non-terminal residue" evidence="2">
    <location>
        <position position="1"/>
    </location>
</feature>
<feature type="domain" description="Vps16 N-terminal" evidence="1">
    <location>
        <begin position="11"/>
        <end position="333"/>
    </location>
</feature>
<name>A0A0D6EHF6_SPOSA</name>
<dbReference type="GO" id="GO:0003779">
    <property type="term" value="F:actin binding"/>
    <property type="evidence" value="ECO:0007669"/>
    <property type="project" value="TreeGrafter"/>
</dbReference>
<reference evidence="3" key="1">
    <citation type="submission" date="2015-02" db="EMBL/GenBank/DDBJ databases">
        <authorList>
            <person name="Gon?alves P."/>
        </authorList>
    </citation>
    <scope>NUCLEOTIDE SEQUENCE [LARGE SCALE GENOMIC DNA]</scope>
</reference>
<dbReference type="Proteomes" id="UP000243876">
    <property type="component" value="Unassembled WGS sequence"/>
</dbReference>
<evidence type="ECO:0000313" key="2">
    <source>
        <dbReference type="EMBL" id="CEQ39020.1"/>
    </source>
</evidence>
<dbReference type="GO" id="GO:0005768">
    <property type="term" value="C:endosome"/>
    <property type="evidence" value="ECO:0007669"/>
    <property type="project" value="TreeGrafter"/>
</dbReference>